<proteinExistence type="predicted"/>
<keyword evidence="1" id="KW-1133">Transmembrane helix</keyword>
<dbReference type="VEuPathDB" id="VectorBase:AMEC001322"/>
<evidence type="ECO:0000256" key="1">
    <source>
        <dbReference type="SAM" id="Phobius"/>
    </source>
</evidence>
<dbReference type="Proteomes" id="UP000075902">
    <property type="component" value="Unassembled WGS sequence"/>
</dbReference>
<reference evidence="2" key="2">
    <citation type="submission" date="2020-05" db="UniProtKB">
        <authorList>
            <consortium name="EnsemblMetazoa"/>
        </authorList>
    </citation>
    <scope>IDENTIFICATION</scope>
    <source>
        <strain evidence="2">CM1001059</strain>
    </source>
</reference>
<evidence type="ECO:0000313" key="3">
    <source>
        <dbReference type="Proteomes" id="UP000075902"/>
    </source>
</evidence>
<dbReference type="EnsemblMetazoa" id="AMEC001322-RA">
    <property type="protein sequence ID" value="AMEC001322-PA"/>
    <property type="gene ID" value="AMEC001322"/>
</dbReference>
<dbReference type="AlphaFoldDB" id="A0A182TFD8"/>
<feature type="transmembrane region" description="Helical" evidence="1">
    <location>
        <begin position="422"/>
        <end position="444"/>
    </location>
</feature>
<organism evidence="2 3">
    <name type="scientific">Anopheles melas</name>
    <dbReference type="NCBI Taxonomy" id="34690"/>
    <lineage>
        <taxon>Eukaryota</taxon>
        <taxon>Metazoa</taxon>
        <taxon>Ecdysozoa</taxon>
        <taxon>Arthropoda</taxon>
        <taxon>Hexapoda</taxon>
        <taxon>Insecta</taxon>
        <taxon>Pterygota</taxon>
        <taxon>Neoptera</taxon>
        <taxon>Endopterygota</taxon>
        <taxon>Diptera</taxon>
        <taxon>Nematocera</taxon>
        <taxon>Culicoidea</taxon>
        <taxon>Culicidae</taxon>
        <taxon>Anophelinae</taxon>
        <taxon>Anopheles</taxon>
    </lineage>
</organism>
<keyword evidence="1" id="KW-0472">Membrane</keyword>
<evidence type="ECO:0000313" key="2">
    <source>
        <dbReference type="EnsemblMetazoa" id="AMEC001322-PA"/>
    </source>
</evidence>
<reference evidence="3" key="1">
    <citation type="submission" date="2014-01" db="EMBL/GenBank/DDBJ databases">
        <title>The Genome Sequence of Anopheles melas CM1001059_A (V2).</title>
        <authorList>
            <consortium name="The Broad Institute Genomics Platform"/>
            <person name="Neafsey D.E."/>
            <person name="Besansky N."/>
            <person name="Howell P."/>
            <person name="Walton C."/>
            <person name="Young S.K."/>
            <person name="Zeng Q."/>
            <person name="Gargeya S."/>
            <person name="Fitzgerald M."/>
            <person name="Haas B."/>
            <person name="Abouelleil A."/>
            <person name="Allen A.W."/>
            <person name="Alvarado L."/>
            <person name="Arachchi H.M."/>
            <person name="Berlin A.M."/>
            <person name="Chapman S.B."/>
            <person name="Gainer-Dewar J."/>
            <person name="Goldberg J."/>
            <person name="Griggs A."/>
            <person name="Gujja S."/>
            <person name="Hansen M."/>
            <person name="Howarth C."/>
            <person name="Imamovic A."/>
            <person name="Ireland A."/>
            <person name="Larimer J."/>
            <person name="McCowan C."/>
            <person name="Murphy C."/>
            <person name="Pearson M."/>
            <person name="Poon T.W."/>
            <person name="Priest M."/>
            <person name="Roberts A."/>
            <person name="Saif S."/>
            <person name="Shea T."/>
            <person name="Sisk P."/>
            <person name="Sykes S."/>
            <person name="Wortman J."/>
            <person name="Nusbaum C."/>
            <person name="Birren B."/>
        </authorList>
    </citation>
    <scope>NUCLEOTIDE SEQUENCE [LARGE SCALE GENOMIC DNA]</scope>
    <source>
        <strain evidence="3">CM1001059</strain>
    </source>
</reference>
<name>A0A182TFD8_9DIPT</name>
<keyword evidence="1" id="KW-0812">Transmembrane</keyword>
<protein>
    <submittedName>
        <fullName evidence="2">Uncharacterized protein</fullName>
    </submittedName>
</protein>
<accession>A0A182TFD8</accession>
<keyword evidence="3" id="KW-1185">Reference proteome</keyword>
<sequence>MAYSKIADTRAEDIDFLQTDSLSQASFLLLLLAGTIIHVARTAQLGAVCIAGVLAATVTRDACRLVPCPAAQVAPAARFTALPLDHRHGFVLFPADPEKQADALPQQPGQRFTVQSPPGLWPQQFQCHCDEKISTAHFRFLRMVQTIDAPRIDGAQVHQIEKYGHRPSARAAHHVMLRAHLLNGASTSFRCCSPSSCSPACSSESKSTNEDISSITSLRLVTYETSVAGSWYAARVLCSGRPLFAISAFGRSGYDLGTSPIAIVRLAYSFSIRSVDVRPAPRMTVFCLPCTGSVSRMATSVVHQQMEAKARPARRRRKYLSKFALTLKLYRLLVEHQETAGAEIFLAIAYNPFFVLCRGRIVEADAPDEKVIPKRGHREVDRFQPGSHFGVEQPLDVLPPIAHRAGNVQHTQQGHNFHLVRWIRIALTAIVGLFGLNLLVGVLGNHSDNVCVEKKRQTFGRAFG</sequence>